<dbReference type="AlphaFoldDB" id="A0A6I4M3X1"/>
<dbReference type="Proteomes" id="UP000462055">
    <property type="component" value="Unassembled WGS sequence"/>
</dbReference>
<protein>
    <submittedName>
        <fullName evidence="5">ABC transporter substrate-binding protein</fullName>
    </submittedName>
</protein>
<comment type="caution">
    <text evidence="5">The sequence shown here is derived from an EMBL/GenBank/DDBJ whole genome shotgun (WGS) entry which is preliminary data.</text>
</comment>
<dbReference type="InterPro" id="IPR015168">
    <property type="entry name" value="SsuA/THI5"/>
</dbReference>
<proteinExistence type="inferred from homology"/>
<organism evidence="5 6">
    <name type="scientific">Actinomadura physcomitrii</name>
    <dbReference type="NCBI Taxonomy" id="2650748"/>
    <lineage>
        <taxon>Bacteria</taxon>
        <taxon>Bacillati</taxon>
        <taxon>Actinomycetota</taxon>
        <taxon>Actinomycetes</taxon>
        <taxon>Streptosporangiales</taxon>
        <taxon>Thermomonosporaceae</taxon>
        <taxon>Actinomadura</taxon>
    </lineage>
</organism>
<comment type="similarity">
    <text evidence="2">Belongs to the bacterial solute-binding protein SsuA/TauA family.</text>
</comment>
<dbReference type="GO" id="GO:0042918">
    <property type="term" value="P:alkanesulfonate transmembrane transport"/>
    <property type="evidence" value="ECO:0007669"/>
    <property type="project" value="TreeGrafter"/>
</dbReference>
<evidence type="ECO:0000313" key="5">
    <source>
        <dbReference type="EMBL" id="MVZ99739.1"/>
    </source>
</evidence>
<sequence length="359" mass="36118">MTHRTTVTGPAGGSPGGGRRIRALAPAAALVLGSALLTACGGSSGSGGSTTVTVGSNGNIFDMPLKLADSAGYFRKQGLKVKFVTTTASTGTSALQSGSVQFLNNSPTGFTSALAKKVPEVAIAVSGLGNPLGLVVSKKFAGAHKLTAASPAAQVAQALAGSKGGVSSANTKAEAGLFLKANGVDPGSVKWVTLPSASADKAALSSGQIDWFITSEPIPLQVQNEGDGIVVADPQKAPMWAAAQAGYGEVVVATKSYLSGHASAAKKFVAAVQEANNYLATHPGDPTVMNVARQVQKGIPDAVLKSSVTLVEWPKSGAMDEAGWTKTLAFVNSLGALPDGAKVTTENWTNKYLPAGGQS</sequence>
<evidence type="ECO:0000259" key="4">
    <source>
        <dbReference type="Pfam" id="PF09084"/>
    </source>
</evidence>
<accession>A0A6I4M3X1</accession>
<dbReference type="Gene3D" id="3.40.190.10">
    <property type="entry name" value="Periplasmic binding protein-like II"/>
    <property type="match status" value="2"/>
</dbReference>
<evidence type="ECO:0000313" key="6">
    <source>
        <dbReference type="Proteomes" id="UP000462055"/>
    </source>
</evidence>
<dbReference type="EMBL" id="WBMS02000003">
    <property type="protein sequence ID" value="MVZ99739.1"/>
    <property type="molecule type" value="Genomic_DNA"/>
</dbReference>
<evidence type="ECO:0000256" key="3">
    <source>
        <dbReference type="ARBA" id="ARBA00022729"/>
    </source>
</evidence>
<dbReference type="SUPFAM" id="SSF53850">
    <property type="entry name" value="Periplasmic binding protein-like II"/>
    <property type="match status" value="1"/>
</dbReference>
<dbReference type="PANTHER" id="PTHR30024:SF47">
    <property type="entry name" value="TAURINE-BINDING PERIPLASMIC PROTEIN"/>
    <property type="match status" value="1"/>
</dbReference>
<evidence type="ECO:0000256" key="1">
    <source>
        <dbReference type="ARBA" id="ARBA00004418"/>
    </source>
</evidence>
<keyword evidence="6" id="KW-1185">Reference proteome</keyword>
<dbReference type="GO" id="GO:0042597">
    <property type="term" value="C:periplasmic space"/>
    <property type="evidence" value="ECO:0007669"/>
    <property type="project" value="UniProtKB-SubCell"/>
</dbReference>
<comment type="subcellular location">
    <subcellularLocation>
        <location evidence="1">Periplasm</location>
    </subcellularLocation>
</comment>
<dbReference type="PANTHER" id="PTHR30024">
    <property type="entry name" value="ALIPHATIC SULFONATES-BINDING PROTEIN-RELATED"/>
    <property type="match status" value="1"/>
</dbReference>
<feature type="domain" description="SsuA/THI5-like" evidence="4">
    <location>
        <begin position="64"/>
        <end position="283"/>
    </location>
</feature>
<dbReference type="Pfam" id="PF09084">
    <property type="entry name" value="NMT1"/>
    <property type="match status" value="1"/>
</dbReference>
<keyword evidence="3" id="KW-0732">Signal</keyword>
<name>A0A6I4M3X1_9ACTN</name>
<dbReference type="RefSeq" id="WP_151591833.1">
    <property type="nucleotide sequence ID" value="NZ_WBMS02000003.1"/>
</dbReference>
<gene>
    <name evidence="5" type="ORF">F8568_004980</name>
</gene>
<evidence type="ECO:0000256" key="2">
    <source>
        <dbReference type="ARBA" id="ARBA00010742"/>
    </source>
</evidence>
<reference evidence="5" key="1">
    <citation type="submission" date="2019-12" db="EMBL/GenBank/DDBJ databases">
        <title>Actinomadura physcomitrii sp. nov., a novel actinomycete isolated from moss [Physcomitrium sphaericum (Ludw) Fuernr].</title>
        <authorList>
            <person name="Zhuang X."/>
        </authorList>
    </citation>
    <scope>NUCLEOTIDE SEQUENCE [LARGE SCALE GENOMIC DNA]</scope>
    <source>
        <strain evidence="5">LD22</strain>
    </source>
</reference>